<dbReference type="InterPro" id="IPR008637">
    <property type="entry name" value="HR_lesion"/>
</dbReference>
<keyword evidence="1" id="KW-0472">Membrane</keyword>
<feature type="transmembrane region" description="Helical" evidence="1">
    <location>
        <begin position="56"/>
        <end position="77"/>
    </location>
</feature>
<reference evidence="2" key="1">
    <citation type="submission" date="2023-07" db="EMBL/GenBank/DDBJ databases">
        <authorList>
            <consortium name="AG Swart"/>
            <person name="Singh M."/>
            <person name="Singh A."/>
            <person name="Seah K."/>
            <person name="Emmerich C."/>
        </authorList>
    </citation>
    <scope>NUCLEOTIDE SEQUENCE</scope>
    <source>
        <strain evidence="2">DP1</strain>
    </source>
</reference>
<evidence type="ECO:0000313" key="2">
    <source>
        <dbReference type="EMBL" id="CAI2383009.1"/>
    </source>
</evidence>
<gene>
    <name evidence="2" type="ORF">ECRASSUSDP1_LOCUS24500</name>
</gene>
<proteinExistence type="predicted"/>
<accession>A0AAD1Y1R6</accession>
<name>A0AAD1Y1R6_EUPCR</name>
<protein>
    <submittedName>
        <fullName evidence="2">Uncharacterized protein</fullName>
    </submittedName>
</protein>
<dbReference type="Pfam" id="PF05514">
    <property type="entry name" value="HR_lesion"/>
    <property type="match status" value="1"/>
</dbReference>
<evidence type="ECO:0000256" key="1">
    <source>
        <dbReference type="SAM" id="Phobius"/>
    </source>
</evidence>
<dbReference type="AlphaFoldDB" id="A0AAD1Y1R6"/>
<dbReference type="Proteomes" id="UP001295684">
    <property type="component" value="Unassembled WGS sequence"/>
</dbReference>
<evidence type="ECO:0000313" key="3">
    <source>
        <dbReference type="Proteomes" id="UP001295684"/>
    </source>
</evidence>
<keyword evidence="3" id="KW-1185">Reference proteome</keyword>
<organism evidence="2 3">
    <name type="scientific">Euplotes crassus</name>
    <dbReference type="NCBI Taxonomy" id="5936"/>
    <lineage>
        <taxon>Eukaryota</taxon>
        <taxon>Sar</taxon>
        <taxon>Alveolata</taxon>
        <taxon>Ciliophora</taxon>
        <taxon>Intramacronucleata</taxon>
        <taxon>Spirotrichea</taxon>
        <taxon>Hypotrichia</taxon>
        <taxon>Euplotida</taxon>
        <taxon>Euplotidae</taxon>
        <taxon>Moneuplotes</taxon>
    </lineage>
</organism>
<feature type="transmembrane region" description="Helical" evidence="1">
    <location>
        <begin position="6"/>
        <end position="24"/>
    </location>
</feature>
<keyword evidence="1" id="KW-0812">Transmembrane</keyword>
<comment type="caution">
    <text evidence="2">The sequence shown here is derived from an EMBL/GenBank/DDBJ whole genome shotgun (WGS) entry which is preliminary data.</text>
</comment>
<dbReference type="EMBL" id="CAMPGE010025231">
    <property type="protein sequence ID" value="CAI2383009.1"/>
    <property type="molecule type" value="Genomic_DNA"/>
</dbReference>
<keyword evidence="1" id="KW-1133">Transmembrane helix</keyword>
<sequence length="136" mass="14987">MGFIFFLGRTIFSVVLIMAAVLTIQEDIGSFDKPMENLFMALEKNAGIPSELPLKYLTSIVFACLIGVILGTVQILIGVRSGGFFTLIFFSFLCLVRDFPGWHKDEAVIEIQTIKTFKDIAVIGTLIMLTNASSSK</sequence>